<organism evidence="2 3">
    <name type="scientific">Tessaracoccus oleiagri</name>
    <dbReference type="NCBI Taxonomy" id="686624"/>
    <lineage>
        <taxon>Bacteria</taxon>
        <taxon>Bacillati</taxon>
        <taxon>Actinomycetota</taxon>
        <taxon>Actinomycetes</taxon>
        <taxon>Propionibacteriales</taxon>
        <taxon>Propionibacteriaceae</taxon>
        <taxon>Tessaracoccus</taxon>
    </lineage>
</organism>
<proteinExistence type="predicted"/>
<name>A0A1G9K0H7_9ACTN</name>
<evidence type="ECO:0000259" key="1">
    <source>
        <dbReference type="Pfam" id="PF18029"/>
    </source>
</evidence>
<dbReference type="OrthoDB" id="3823476at2"/>
<protein>
    <recommendedName>
        <fullName evidence="1">Glyoxalase-like domain-containing protein</fullName>
    </recommendedName>
</protein>
<gene>
    <name evidence="2" type="ORF">SAMN04488242_1549</name>
</gene>
<dbReference type="EMBL" id="FNGP01000002">
    <property type="protein sequence ID" value="SDL42795.1"/>
    <property type="molecule type" value="Genomic_DNA"/>
</dbReference>
<dbReference type="RefSeq" id="WP_093250607.1">
    <property type="nucleotide sequence ID" value="NZ_FNGP01000002.1"/>
</dbReference>
<sequence length="147" mass="16498">MPKPYGVQIAVDCRDAHPLADWWAETLGWVVEPSDPAFIQRMLDEGYASADDTQTYKGKLVWRGAAAICPSTEVGDPARRRILFQDVPEPKTGKNRMHYDIHSGGEDIDRLRDELVGRGATYVASHAQGPFRWHVMQDPEGNEFCVS</sequence>
<dbReference type="STRING" id="686624.SAMN04488242_1549"/>
<dbReference type="AlphaFoldDB" id="A0A1G9K0H7"/>
<dbReference type="Pfam" id="PF18029">
    <property type="entry name" value="Glyoxalase_6"/>
    <property type="match status" value="1"/>
</dbReference>
<dbReference type="PANTHER" id="PTHR35908:SF1">
    <property type="entry name" value="CONSERVED PROTEIN"/>
    <property type="match status" value="1"/>
</dbReference>
<dbReference type="InterPro" id="IPR041581">
    <property type="entry name" value="Glyoxalase_6"/>
</dbReference>
<dbReference type="InterPro" id="IPR029068">
    <property type="entry name" value="Glyas_Bleomycin-R_OHBP_Dase"/>
</dbReference>
<evidence type="ECO:0000313" key="2">
    <source>
        <dbReference type="EMBL" id="SDL42795.1"/>
    </source>
</evidence>
<accession>A0A1G9K0H7</accession>
<evidence type="ECO:0000313" key="3">
    <source>
        <dbReference type="Proteomes" id="UP000199475"/>
    </source>
</evidence>
<reference evidence="2 3" key="1">
    <citation type="submission" date="2016-10" db="EMBL/GenBank/DDBJ databases">
        <authorList>
            <person name="de Groot N.N."/>
        </authorList>
    </citation>
    <scope>NUCLEOTIDE SEQUENCE [LARGE SCALE GENOMIC DNA]</scope>
    <source>
        <strain evidence="2 3">CGMCC 1.9159</strain>
    </source>
</reference>
<dbReference type="SUPFAM" id="SSF54593">
    <property type="entry name" value="Glyoxalase/Bleomycin resistance protein/Dihydroxybiphenyl dioxygenase"/>
    <property type="match status" value="1"/>
</dbReference>
<dbReference type="Proteomes" id="UP000199475">
    <property type="component" value="Unassembled WGS sequence"/>
</dbReference>
<feature type="domain" description="Glyoxalase-like" evidence="1">
    <location>
        <begin position="8"/>
        <end position="146"/>
    </location>
</feature>
<keyword evidence="3" id="KW-1185">Reference proteome</keyword>
<dbReference type="Gene3D" id="3.10.180.10">
    <property type="entry name" value="2,3-Dihydroxybiphenyl 1,2-Dioxygenase, domain 1"/>
    <property type="match status" value="1"/>
</dbReference>
<dbReference type="PANTHER" id="PTHR35908">
    <property type="entry name" value="HYPOTHETICAL FUSION PROTEIN"/>
    <property type="match status" value="1"/>
</dbReference>